<dbReference type="Proteomes" id="UP000092950">
    <property type="component" value="Chromosome"/>
</dbReference>
<accession>A0A0J6CD72</accession>
<dbReference type="PROSITE" id="PS00061">
    <property type="entry name" value="ADH_SHORT"/>
    <property type="match status" value="1"/>
</dbReference>
<comment type="similarity">
    <text evidence="1">Belongs to the short-chain dehydrogenases/reductases (SDR) family.</text>
</comment>
<dbReference type="InterPro" id="IPR020904">
    <property type="entry name" value="Sc_DH/Rdtase_CS"/>
</dbReference>
<dbReference type="RefSeq" id="WP_043209333.1">
    <property type="nucleotide sequence ID" value="NZ_CAJGUP010000197.1"/>
</dbReference>
<keyword evidence="6" id="KW-1185">Reference proteome</keyword>
<dbReference type="PRINTS" id="PR00081">
    <property type="entry name" value="GDHRDH"/>
</dbReference>
<organism evidence="4 5">
    <name type="scientific">Bordetella pseudohinzii</name>
    <dbReference type="NCBI Taxonomy" id="1331258"/>
    <lineage>
        <taxon>Bacteria</taxon>
        <taxon>Pseudomonadati</taxon>
        <taxon>Pseudomonadota</taxon>
        <taxon>Betaproteobacteria</taxon>
        <taxon>Burkholderiales</taxon>
        <taxon>Alcaligenaceae</taxon>
        <taxon>Bordetella</taxon>
    </lineage>
</organism>
<dbReference type="EMBL" id="CP016440">
    <property type="protein sequence ID" value="ANY16455.1"/>
    <property type="molecule type" value="Genomic_DNA"/>
</dbReference>
<dbReference type="PANTHER" id="PTHR43477:SF1">
    <property type="entry name" value="DIHYDROANTICAPSIN 7-DEHYDROGENASE"/>
    <property type="match status" value="1"/>
</dbReference>
<dbReference type="FunFam" id="3.40.50.720:FF:000084">
    <property type="entry name" value="Short-chain dehydrogenase reductase"/>
    <property type="match status" value="1"/>
</dbReference>
<keyword evidence="2 4" id="KW-0560">Oxidoreductase</keyword>
<accession>A0A0M7CB14</accession>
<sequence>MNKNEFTGKRIVISGACGGLGRAFASEFAGQGARLMLLDQQADTLAALVGELGGGHDFAACDQAQPASLVQALSGLDQIDVLINNAGYMLRKPLFDTAIDEVGHLLGVNLTGAIILAMIAAQRMKQAGGTIVNIASQLAFASEADRAIYSVSKAGLVQFTRNAAREWAPFGIRSFALAPGVLRTNMTDNLSQQARERLMSRVPDGRMIEPEEIARIAAFLISGQARSFNGQTLIADGGYLIH</sequence>
<proteinExistence type="inferred from homology"/>
<evidence type="ECO:0000256" key="2">
    <source>
        <dbReference type="ARBA" id="ARBA00023002"/>
    </source>
</evidence>
<protein>
    <submittedName>
        <fullName evidence="4">3-oxoacyl-[acyl-carrier-protein] reductase FabG</fullName>
        <ecNumber evidence="4">1.1.1.100</ecNumber>
    </submittedName>
</protein>
<dbReference type="InterPro" id="IPR002347">
    <property type="entry name" value="SDR_fam"/>
</dbReference>
<evidence type="ECO:0000313" key="5">
    <source>
        <dbReference type="Proteomes" id="UP000053096"/>
    </source>
</evidence>
<evidence type="ECO:0000256" key="1">
    <source>
        <dbReference type="ARBA" id="ARBA00006484"/>
    </source>
</evidence>
<dbReference type="Proteomes" id="UP000053096">
    <property type="component" value="Unassembled WGS sequence"/>
</dbReference>
<name>A0A0J6CD72_9BORD</name>
<dbReference type="GO" id="GO:0004316">
    <property type="term" value="F:3-oxoacyl-[acyl-carrier-protein] reductase (NADPH) activity"/>
    <property type="evidence" value="ECO:0007669"/>
    <property type="project" value="UniProtKB-EC"/>
</dbReference>
<dbReference type="CDD" id="cd05233">
    <property type="entry name" value="SDR_c"/>
    <property type="match status" value="1"/>
</dbReference>
<dbReference type="PRINTS" id="PR00080">
    <property type="entry name" value="SDRFAMILY"/>
</dbReference>
<dbReference type="InterPro" id="IPR051122">
    <property type="entry name" value="SDR_DHRS6-like"/>
</dbReference>
<dbReference type="Gene3D" id="3.40.50.720">
    <property type="entry name" value="NAD(P)-binding Rossmann-like Domain"/>
    <property type="match status" value="1"/>
</dbReference>
<dbReference type="AlphaFoldDB" id="A0A0J6CD72"/>
<reference evidence="4 5" key="1">
    <citation type="submission" date="2015-09" db="EMBL/GenBank/DDBJ databases">
        <authorList>
            <person name="Jackson K.R."/>
            <person name="Lunt B.L."/>
            <person name="Fisher J.N.B."/>
            <person name="Gardner A.V."/>
            <person name="Bailey M.E."/>
            <person name="Deus L.M."/>
            <person name="Earl A.S."/>
            <person name="Gibby P.D."/>
            <person name="Hartmann K.A."/>
            <person name="Liu J.E."/>
            <person name="Manci A.M."/>
            <person name="Nielsen D.A."/>
            <person name="Solomon M.B."/>
            <person name="Breakwell D.P."/>
            <person name="Burnett S.H."/>
            <person name="Grose J.H."/>
        </authorList>
    </citation>
    <scope>NUCLEOTIDE SEQUENCE [LARGE SCALE GENOMIC DNA]</scope>
    <source>
        <strain evidence="4 5">2789STDY5608636</strain>
    </source>
</reference>
<gene>
    <name evidence="4" type="primary">fabG_2</name>
    <name evidence="3" type="ORF">BBN53_11440</name>
    <name evidence="4" type="ORF">ERS370011_00268</name>
</gene>
<dbReference type="EMBL" id="CYTV01000001">
    <property type="protein sequence ID" value="CUI36360.1"/>
    <property type="molecule type" value="Genomic_DNA"/>
</dbReference>
<evidence type="ECO:0000313" key="6">
    <source>
        <dbReference type="Proteomes" id="UP000092950"/>
    </source>
</evidence>
<evidence type="ECO:0000313" key="4">
    <source>
        <dbReference type="EMBL" id="CUI36360.1"/>
    </source>
</evidence>
<evidence type="ECO:0000313" key="3">
    <source>
        <dbReference type="EMBL" id="ANY16455.1"/>
    </source>
</evidence>
<dbReference type="KEGG" id="bpdz:BBN53_11440"/>
<reference evidence="3 6" key="2">
    <citation type="submission" date="2016-07" db="EMBL/GenBank/DDBJ databases">
        <title>Complete genome sequences of Bordetella pseudohinzii.</title>
        <authorList>
            <person name="Spilker T."/>
            <person name="Darrah R."/>
            <person name="LiPuma J.J."/>
        </authorList>
    </citation>
    <scope>NUCLEOTIDE SEQUENCE [LARGE SCALE GENOMIC DNA]</scope>
    <source>
        <strain evidence="3 6">HI4681</strain>
    </source>
</reference>
<dbReference type="EC" id="1.1.1.100" evidence="4"/>
<dbReference type="PANTHER" id="PTHR43477">
    <property type="entry name" value="DIHYDROANTICAPSIN 7-DEHYDROGENASE"/>
    <property type="match status" value="1"/>
</dbReference>
<dbReference type="SUPFAM" id="SSF51735">
    <property type="entry name" value="NAD(P)-binding Rossmann-fold domains"/>
    <property type="match status" value="1"/>
</dbReference>
<dbReference type="Pfam" id="PF13561">
    <property type="entry name" value="adh_short_C2"/>
    <property type="match status" value="1"/>
</dbReference>
<dbReference type="InterPro" id="IPR036291">
    <property type="entry name" value="NAD(P)-bd_dom_sf"/>
</dbReference>